<dbReference type="InterPro" id="IPR000182">
    <property type="entry name" value="GNAT_dom"/>
</dbReference>
<dbReference type="Proteomes" id="UP000236182">
    <property type="component" value="Unassembled WGS sequence"/>
</dbReference>
<evidence type="ECO:0000313" key="5">
    <source>
        <dbReference type="Proteomes" id="UP000236182"/>
    </source>
</evidence>
<evidence type="ECO:0000256" key="1">
    <source>
        <dbReference type="ARBA" id="ARBA00022679"/>
    </source>
</evidence>
<dbReference type="RefSeq" id="WP_109622232.1">
    <property type="nucleotide sequence ID" value="NZ_PPEI02000004.1"/>
</dbReference>
<evidence type="ECO:0000256" key="2">
    <source>
        <dbReference type="ARBA" id="ARBA00023315"/>
    </source>
</evidence>
<evidence type="ECO:0000259" key="3">
    <source>
        <dbReference type="PROSITE" id="PS51186"/>
    </source>
</evidence>
<dbReference type="PROSITE" id="PS51186">
    <property type="entry name" value="GNAT"/>
    <property type="match status" value="2"/>
</dbReference>
<dbReference type="PANTHER" id="PTHR43420">
    <property type="entry name" value="ACETYLTRANSFERASE"/>
    <property type="match status" value="1"/>
</dbReference>
<dbReference type="Gene3D" id="3.40.630.30">
    <property type="match status" value="2"/>
</dbReference>
<evidence type="ECO:0000313" key="4">
    <source>
        <dbReference type="EMBL" id="PWN63343.1"/>
    </source>
</evidence>
<dbReference type="EMBL" id="PPEI02000004">
    <property type="protein sequence ID" value="PWN63343.1"/>
    <property type="molecule type" value="Genomic_DNA"/>
</dbReference>
<keyword evidence="2" id="KW-0012">Acyltransferase</keyword>
<gene>
    <name evidence="4" type="ORF">C1638_014855</name>
</gene>
<dbReference type="Pfam" id="PF00583">
    <property type="entry name" value="Acetyltransf_1"/>
    <property type="match status" value="2"/>
</dbReference>
<dbReference type="SUPFAM" id="SSF55729">
    <property type="entry name" value="Acyl-CoA N-acyltransferases (Nat)"/>
    <property type="match status" value="2"/>
</dbReference>
<keyword evidence="5" id="KW-1185">Reference proteome</keyword>
<organism evidence="4 5">
    <name type="scientific">Chryseobacterium oncorhynchi</name>
    <dbReference type="NCBI Taxonomy" id="741074"/>
    <lineage>
        <taxon>Bacteria</taxon>
        <taxon>Pseudomonadati</taxon>
        <taxon>Bacteroidota</taxon>
        <taxon>Flavobacteriia</taxon>
        <taxon>Flavobacteriales</taxon>
        <taxon>Weeksellaceae</taxon>
        <taxon>Chryseobacterium group</taxon>
        <taxon>Chryseobacterium</taxon>
    </lineage>
</organism>
<protein>
    <submittedName>
        <fullName evidence="4">GNAT family N-acetyltransferase</fullName>
    </submittedName>
</protein>
<dbReference type="InterPro" id="IPR016181">
    <property type="entry name" value="Acyl_CoA_acyltransferase"/>
</dbReference>
<comment type="caution">
    <text evidence="4">The sequence shown here is derived from an EMBL/GenBank/DDBJ whole genome shotgun (WGS) entry which is preliminary data.</text>
</comment>
<dbReference type="GO" id="GO:0016747">
    <property type="term" value="F:acyltransferase activity, transferring groups other than amino-acyl groups"/>
    <property type="evidence" value="ECO:0007669"/>
    <property type="project" value="InterPro"/>
</dbReference>
<sequence length="280" mass="31945">MEFKTLKNFDVEELLSVFNLSFSDYVVPFHLTRELLNFKIATEKIDLSLSVGAFEDDKLVGFILQAEKMENGEGMVYNAGTGVVPEARGKGLVRKMYDFIIPVLKERNSNTLVLEVIDENQKAIRAYENLGFTIVRKLLCFNGNISSIENNSEIIIKELTDFQWEKFRSFQDIEPSWQGSDFVLKDMKKDCTILGAFKGEKLVGYTIYNSIVRKIYQVAVDKNHRKQGIAAMLFDAIKNNINGQTVSLNNVDEISVDTSSFLNKMGLENKVSQFEMKREI</sequence>
<accession>A0A316WSM9</accession>
<feature type="domain" description="N-acetyltransferase" evidence="3">
    <location>
        <begin position="154"/>
        <end position="280"/>
    </location>
</feature>
<reference evidence="4" key="1">
    <citation type="submission" date="2018-04" db="EMBL/GenBank/DDBJ databases">
        <title>Draft Genome Sequences of Chryseobacterium lactis NCTC11390T isolated from milk, Chryseobacterium oncorhynchi 701B-08T from rainbow trout, and Chryseobacterium viscerum 687B-08T from diseased fish.</title>
        <authorList>
            <person name="Jeong J.-J."/>
            <person name="Lee Y.J."/>
            <person name="Pathiraja D."/>
            <person name="Park B."/>
            <person name="Choi I.-G."/>
            <person name="Kim K.D."/>
        </authorList>
    </citation>
    <scope>NUCLEOTIDE SEQUENCE [LARGE SCALE GENOMIC DNA]</scope>
    <source>
        <strain evidence="4">701B-08</strain>
    </source>
</reference>
<name>A0A316WSM9_9FLAO</name>
<dbReference type="InterPro" id="IPR050680">
    <property type="entry name" value="YpeA/RimI_acetyltransf"/>
</dbReference>
<dbReference type="OrthoDB" id="4228396at2"/>
<dbReference type="CDD" id="cd04301">
    <property type="entry name" value="NAT_SF"/>
    <property type="match status" value="2"/>
</dbReference>
<feature type="domain" description="N-acetyltransferase" evidence="3">
    <location>
        <begin position="1"/>
        <end position="160"/>
    </location>
</feature>
<proteinExistence type="predicted"/>
<dbReference type="AlphaFoldDB" id="A0A316WSM9"/>
<keyword evidence="1" id="KW-0808">Transferase</keyword>